<accession>A0AAN4ZGL2</accession>
<evidence type="ECO:0000256" key="1">
    <source>
        <dbReference type="SAM" id="MobiDB-lite"/>
    </source>
</evidence>
<feature type="non-terminal residue" evidence="2">
    <location>
        <position position="1"/>
    </location>
</feature>
<sequence length="139" mass="17213">LEKKKRRNSGRNCEQRLRRRVREQRKRNARQSERRRLQLVRRRSGSDTVMKRNHVLANERTQRSKKRVEFRVKWQERGKRRRRNEIMPSNRERIDRRQEKVEVDPAQLHSMMSTNNQPFSDRINVLLFFLHPLMSLRTN</sequence>
<dbReference type="Proteomes" id="UP001328107">
    <property type="component" value="Unassembled WGS sequence"/>
</dbReference>
<evidence type="ECO:0000313" key="3">
    <source>
        <dbReference type="Proteomes" id="UP001328107"/>
    </source>
</evidence>
<comment type="caution">
    <text evidence="2">The sequence shown here is derived from an EMBL/GenBank/DDBJ whole genome shotgun (WGS) entry which is preliminary data.</text>
</comment>
<gene>
    <name evidence="2" type="ORF">PMAYCL1PPCAC_11033</name>
</gene>
<dbReference type="EMBL" id="BTRK01000003">
    <property type="protein sequence ID" value="GMR40838.1"/>
    <property type="molecule type" value="Genomic_DNA"/>
</dbReference>
<name>A0AAN4ZGL2_9BILA</name>
<evidence type="ECO:0000313" key="2">
    <source>
        <dbReference type="EMBL" id="GMR40838.1"/>
    </source>
</evidence>
<keyword evidence="3" id="KW-1185">Reference proteome</keyword>
<feature type="compositionally biased region" description="Basic and acidic residues" evidence="1">
    <location>
        <begin position="90"/>
        <end position="100"/>
    </location>
</feature>
<reference evidence="3" key="1">
    <citation type="submission" date="2022-10" db="EMBL/GenBank/DDBJ databases">
        <title>Genome assembly of Pristionchus species.</title>
        <authorList>
            <person name="Yoshida K."/>
            <person name="Sommer R.J."/>
        </authorList>
    </citation>
    <scope>NUCLEOTIDE SEQUENCE [LARGE SCALE GENOMIC DNA]</scope>
    <source>
        <strain evidence="3">RS5460</strain>
    </source>
</reference>
<protein>
    <submittedName>
        <fullName evidence="2">Uncharacterized protein</fullName>
    </submittedName>
</protein>
<feature type="region of interest" description="Disordered" evidence="1">
    <location>
        <begin position="21"/>
        <end position="64"/>
    </location>
</feature>
<organism evidence="2 3">
    <name type="scientific">Pristionchus mayeri</name>
    <dbReference type="NCBI Taxonomy" id="1317129"/>
    <lineage>
        <taxon>Eukaryota</taxon>
        <taxon>Metazoa</taxon>
        <taxon>Ecdysozoa</taxon>
        <taxon>Nematoda</taxon>
        <taxon>Chromadorea</taxon>
        <taxon>Rhabditida</taxon>
        <taxon>Rhabditina</taxon>
        <taxon>Diplogasteromorpha</taxon>
        <taxon>Diplogasteroidea</taxon>
        <taxon>Neodiplogasteridae</taxon>
        <taxon>Pristionchus</taxon>
    </lineage>
</organism>
<dbReference type="AlphaFoldDB" id="A0AAN4ZGL2"/>
<feature type="region of interest" description="Disordered" evidence="1">
    <location>
        <begin position="77"/>
        <end position="100"/>
    </location>
</feature>
<proteinExistence type="predicted"/>